<evidence type="ECO:0000256" key="1">
    <source>
        <dbReference type="SAM" id="MobiDB-lite"/>
    </source>
</evidence>
<evidence type="ECO:0000313" key="2">
    <source>
        <dbReference type="EMBL" id="GAA0141172.1"/>
    </source>
</evidence>
<proteinExistence type="predicted"/>
<feature type="compositionally biased region" description="Basic and acidic residues" evidence="1">
    <location>
        <begin position="1"/>
        <end position="11"/>
    </location>
</feature>
<protein>
    <submittedName>
        <fullName evidence="2">Uncharacterized protein</fullName>
    </submittedName>
</protein>
<gene>
    <name evidence="2" type="ORF">LIER_35344</name>
</gene>
<feature type="region of interest" description="Disordered" evidence="1">
    <location>
        <begin position="1"/>
        <end position="51"/>
    </location>
</feature>
<comment type="caution">
    <text evidence="2">The sequence shown here is derived from an EMBL/GenBank/DDBJ whole genome shotgun (WGS) entry which is preliminary data.</text>
</comment>
<organism evidence="2 3">
    <name type="scientific">Lithospermum erythrorhizon</name>
    <name type="common">Purple gromwell</name>
    <name type="synonym">Lithospermum officinale var. erythrorhizon</name>
    <dbReference type="NCBI Taxonomy" id="34254"/>
    <lineage>
        <taxon>Eukaryota</taxon>
        <taxon>Viridiplantae</taxon>
        <taxon>Streptophyta</taxon>
        <taxon>Embryophyta</taxon>
        <taxon>Tracheophyta</taxon>
        <taxon>Spermatophyta</taxon>
        <taxon>Magnoliopsida</taxon>
        <taxon>eudicotyledons</taxon>
        <taxon>Gunneridae</taxon>
        <taxon>Pentapetalae</taxon>
        <taxon>asterids</taxon>
        <taxon>lamiids</taxon>
        <taxon>Boraginales</taxon>
        <taxon>Boraginaceae</taxon>
        <taxon>Boraginoideae</taxon>
        <taxon>Lithospermeae</taxon>
        <taxon>Lithospermum</taxon>
    </lineage>
</organism>
<keyword evidence="3" id="KW-1185">Reference proteome</keyword>
<evidence type="ECO:0000313" key="3">
    <source>
        <dbReference type="Proteomes" id="UP001454036"/>
    </source>
</evidence>
<dbReference type="AlphaFoldDB" id="A0AAV3NP78"/>
<dbReference type="EMBL" id="BAABME010015436">
    <property type="protein sequence ID" value="GAA0141172.1"/>
    <property type="molecule type" value="Genomic_DNA"/>
</dbReference>
<name>A0AAV3NP78_LITER</name>
<dbReference type="Proteomes" id="UP001454036">
    <property type="component" value="Unassembled WGS sequence"/>
</dbReference>
<sequence length="210" mass="23684">MNLNRDNDHPQGSDALNPNNPAARQPEDATLNVQGPVNIGSGRSLPEEGSLHTLGVGKVDTKTHGANCWGTKTELARLAPFWPDIKSATIPVGVKFPSFAKFTGKSNPEEHIVEFHSHMSFYHRYNKDKDEHYLMSIRQRVNEAISSFQDLLQTKFNLVLEADQKIALIAFIEGLRMSQFILSLLKKKPSSLEEVNESAYKYIWIEYADK</sequence>
<accession>A0AAV3NP78</accession>
<reference evidence="2 3" key="1">
    <citation type="submission" date="2024-01" db="EMBL/GenBank/DDBJ databases">
        <title>The complete chloroplast genome sequence of Lithospermum erythrorhizon: insights into the phylogenetic relationship among Boraginaceae species and the maternal lineages of purple gromwells.</title>
        <authorList>
            <person name="Okada T."/>
            <person name="Watanabe K."/>
        </authorList>
    </citation>
    <scope>NUCLEOTIDE SEQUENCE [LARGE SCALE GENOMIC DNA]</scope>
</reference>